<dbReference type="Pfam" id="PF10668">
    <property type="entry name" value="Phage_terminase"/>
    <property type="match status" value="1"/>
</dbReference>
<dbReference type="InterPro" id="IPR009057">
    <property type="entry name" value="Homeodomain-like_sf"/>
</dbReference>
<dbReference type="InterPro" id="IPR052404">
    <property type="entry name" value="SPP1-like_terminase"/>
</dbReference>
<name>A0A0R1GK73_9LACO</name>
<comment type="caution">
    <text evidence="5">The sequence shown here is derived from an EMBL/GenBank/DDBJ whole genome shotgun (WGS) entry which is preliminary data.</text>
</comment>
<dbReference type="EMBL" id="AZDA01000092">
    <property type="protein sequence ID" value="KRK34392.1"/>
    <property type="molecule type" value="Genomic_DNA"/>
</dbReference>
<evidence type="ECO:0000256" key="3">
    <source>
        <dbReference type="SAM" id="Coils"/>
    </source>
</evidence>
<dbReference type="Pfam" id="PF03592">
    <property type="entry name" value="Terminase_2"/>
    <property type="match status" value="1"/>
</dbReference>
<evidence type="ECO:0000256" key="1">
    <source>
        <dbReference type="ARBA" id="ARBA00022612"/>
    </source>
</evidence>
<dbReference type="OrthoDB" id="7358785at2"/>
<dbReference type="GO" id="GO:0051276">
    <property type="term" value="P:chromosome organization"/>
    <property type="evidence" value="ECO:0007669"/>
    <property type="project" value="InterPro"/>
</dbReference>
<dbReference type="Gene3D" id="1.10.10.60">
    <property type="entry name" value="Homeodomain-like"/>
    <property type="match status" value="1"/>
</dbReference>
<dbReference type="RefSeq" id="WP_057905030.1">
    <property type="nucleotide sequence ID" value="NZ_AZDA01000092.1"/>
</dbReference>
<dbReference type="AlphaFoldDB" id="A0A0R1GK73"/>
<dbReference type="PANTHER" id="PTHR41328:SF3">
    <property type="entry name" value="PBSX PHAGE TERMINASE SMALL SUBUNIT"/>
    <property type="match status" value="1"/>
</dbReference>
<evidence type="ECO:0000313" key="5">
    <source>
        <dbReference type="EMBL" id="KRK34392.1"/>
    </source>
</evidence>
<accession>A0A0R1GK73</accession>
<keyword evidence="2" id="KW-0231">Viral genome packaging</keyword>
<dbReference type="InterPro" id="IPR018925">
    <property type="entry name" value="XtmA-like_N"/>
</dbReference>
<sequence>MAANRERIEQAKKDYLAGMAYKDIAAKYDVSTGTVRAWKSRHNWDDKPATQHVKNVATKTQRVADKMVDDLANNEDLTEKQKLFCILYLQSFNATKAYRKAYNCSWKTANTNGPRMLVNAGVQNEIERLKKARQKAEAITAEDIIHELKKQAFVDIGDYVTVKRVKHKRWTKHFIKGGPFISEYGKHYEWLPFIDPDTGEQGVYYENVVEFTGEGDTSLLKSIRIDEGDAVVETYDKQRALLELLKRYPNSDDIVKEQLLKLKSDKRQSEAKARILEHQADALEGAGEDNPIIAAISQALAQRQESQEGDKHSENES</sequence>
<evidence type="ECO:0000313" key="6">
    <source>
        <dbReference type="Proteomes" id="UP000051461"/>
    </source>
</evidence>
<feature type="domain" description="PBSX phage terminase small subunit-like N-terminal" evidence="4">
    <location>
        <begin position="18"/>
        <end position="60"/>
    </location>
</feature>
<proteinExistence type="predicted"/>
<dbReference type="STRING" id="1423726.FC07_GL000600"/>
<evidence type="ECO:0000256" key="2">
    <source>
        <dbReference type="ARBA" id="ARBA00023219"/>
    </source>
</evidence>
<dbReference type="Proteomes" id="UP000051461">
    <property type="component" value="Unassembled WGS sequence"/>
</dbReference>
<dbReference type="PANTHER" id="PTHR41328">
    <property type="entry name" value="TERMINASE SMALL SUBUNIT-RELATED"/>
    <property type="match status" value="1"/>
</dbReference>
<dbReference type="PATRIC" id="fig|1423726.3.peg.616"/>
<dbReference type="Gene3D" id="1.10.10.1400">
    <property type="entry name" value="Terminase, small subunit, N-terminal DNA-binding domain, HTH motif"/>
    <property type="match status" value="1"/>
</dbReference>
<keyword evidence="3" id="KW-0175">Coiled coil</keyword>
<keyword evidence="1" id="KW-1188">Viral release from host cell</keyword>
<gene>
    <name evidence="5" type="ORF">FC07_GL000600</name>
</gene>
<reference evidence="5 6" key="1">
    <citation type="journal article" date="2015" name="Genome Announc.">
        <title>Expanding the biotechnology potential of lactobacilli through comparative genomics of 213 strains and associated genera.</title>
        <authorList>
            <person name="Sun Z."/>
            <person name="Harris H.M."/>
            <person name="McCann A."/>
            <person name="Guo C."/>
            <person name="Argimon S."/>
            <person name="Zhang W."/>
            <person name="Yang X."/>
            <person name="Jeffery I.B."/>
            <person name="Cooney J.C."/>
            <person name="Kagawa T.F."/>
            <person name="Liu W."/>
            <person name="Song Y."/>
            <person name="Salvetti E."/>
            <person name="Wrobel A."/>
            <person name="Rasinkangas P."/>
            <person name="Parkhill J."/>
            <person name="Rea M.C."/>
            <person name="O'Sullivan O."/>
            <person name="Ritari J."/>
            <person name="Douillard F.P."/>
            <person name="Paul Ross R."/>
            <person name="Yang R."/>
            <person name="Briner A.E."/>
            <person name="Felis G.E."/>
            <person name="de Vos W.M."/>
            <person name="Barrangou R."/>
            <person name="Klaenhammer T.R."/>
            <person name="Caufield P.W."/>
            <person name="Cui Y."/>
            <person name="Zhang H."/>
            <person name="O'Toole P.W."/>
        </authorList>
    </citation>
    <scope>NUCLEOTIDE SEQUENCE [LARGE SCALE GENOMIC DNA]</scope>
    <source>
        <strain evidence="5 6">DSM 20003</strain>
    </source>
</reference>
<dbReference type="InterPro" id="IPR038713">
    <property type="entry name" value="Terminase_Gp1_N_sf"/>
</dbReference>
<dbReference type="InterPro" id="IPR005335">
    <property type="entry name" value="Terminase_ssu"/>
</dbReference>
<protein>
    <submittedName>
        <fullName evidence="5">Terminase small subunit</fullName>
    </submittedName>
</protein>
<feature type="coiled-coil region" evidence="3">
    <location>
        <begin position="259"/>
        <end position="286"/>
    </location>
</feature>
<dbReference type="SUPFAM" id="SSF46689">
    <property type="entry name" value="Homeodomain-like"/>
    <property type="match status" value="1"/>
</dbReference>
<keyword evidence="6" id="KW-1185">Reference proteome</keyword>
<feature type="coiled-coil region" evidence="3">
    <location>
        <begin position="119"/>
        <end position="151"/>
    </location>
</feature>
<organism evidence="5 6">
    <name type="scientific">Loigolactobacillus bifermentans DSM 20003</name>
    <dbReference type="NCBI Taxonomy" id="1423726"/>
    <lineage>
        <taxon>Bacteria</taxon>
        <taxon>Bacillati</taxon>
        <taxon>Bacillota</taxon>
        <taxon>Bacilli</taxon>
        <taxon>Lactobacillales</taxon>
        <taxon>Lactobacillaceae</taxon>
        <taxon>Loigolactobacillus</taxon>
    </lineage>
</organism>
<evidence type="ECO:0000259" key="4">
    <source>
        <dbReference type="Pfam" id="PF10668"/>
    </source>
</evidence>